<evidence type="ECO:0000256" key="4">
    <source>
        <dbReference type="ARBA" id="ARBA00022833"/>
    </source>
</evidence>
<comment type="subcellular location">
    <subcellularLocation>
        <location evidence="1">Nucleus</location>
    </subcellularLocation>
</comment>
<keyword evidence="4" id="KW-0862">Zinc</keyword>
<name>A0A0N0BDC3_9HYME</name>
<dbReference type="PANTHER" id="PTHR46481:SF10">
    <property type="entry name" value="ZINC FINGER BED DOMAIN-CONTAINING PROTEIN 39"/>
    <property type="match status" value="1"/>
</dbReference>
<dbReference type="SUPFAM" id="SSF140996">
    <property type="entry name" value="Hermes dimerisation domain"/>
    <property type="match status" value="1"/>
</dbReference>
<dbReference type="AlphaFoldDB" id="A0A0N0BDC3"/>
<accession>A0A0N0BDC3</accession>
<evidence type="ECO:0000256" key="1">
    <source>
        <dbReference type="ARBA" id="ARBA00004123"/>
    </source>
</evidence>
<dbReference type="Proteomes" id="UP000053105">
    <property type="component" value="Unassembled WGS sequence"/>
</dbReference>
<dbReference type="OrthoDB" id="1271298at2759"/>
<evidence type="ECO:0000313" key="6">
    <source>
        <dbReference type="EMBL" id="KOX70242.1"/>
    </source>
</evidence>
<reference evidence="6 7" key="1">
    <citation type="submission" date="2015-07" db="EMBL/GenBank/DDBJ databases">
        <title>The genome of Melipona quadrifasciata.</title>
        <authorList>
            <person name="Pan H."/>
            <person name="Kapheim K."/>
        </authorList>
    </citation>
    <scope>NUCLEOTIDE SEQUENCE [LARGE SCALE GENOMIC DNA]</scope>
    <source>
        <strain evidence="6">0111107301</strain>
        <tissue evidence="6">Whole body</tissue>
    </source>
</reference>
<evidence type="ECO:0000256" key="2">
    <source>
        <dbReference type="ARBA" id="ARBA00022723"/>
    </source>
</evidence>
<protein>
    <submittedName>
        <fullName evidence="6">Zinc finger BED domain-containing protein 4</fullName>
    </submittedName>
</protein>
<keyword evidence="3" id="KW-0863">Zinc-finger</keyword>
<keyword evidence="7" id="KW-1185">Reference proteome</keyword>
<keyword evidence="5" id="KW-0539">Nucleus</keyword>
<dbReference type="InterPro" id="IPR052035">
    <property type="entry name" value="ZnF_BED_domain_contain"/>
</dbReference>
<proteinExistence type="predicted"/>
<organism evidence="6 7">
    <name type="scientific">Melipona quadrifasciata</name>
    <dbReference type="NCBI Taxonomy" id="166423"/>
    <lineage>
        <taxon>Eukaryota</taxon>
        <taxon>Metazoa</taxon>
        <taxon>Ecdysozoa</taxon>
        <taxon>Arthropoda</taxon>
        <taxon>Hexapoda</taxon>
        <taxon>Insecta</taxon>
        <taxon>Pterygota</taxon>
        <taxon>Neoptera</taxon>
        <taxon>Endopterygota</taxon>
        <taxon>Hymenoptera</taxon>
        <taxon>Apocrita</taxon>
        <taxon>Aculeata</taxon>
        <taxon>Apoidea</taxon>
        <taxon>Anthophila</taxon>
        <taxon>Apidae</taxon>
        <taxon>Melipona</taxon>
    </lineage>
</organism>
<gene>
    <name evidence="6" type="ORF">WN51_05520</name>
</gene>
<evidence type="ECO:0000256" key="5">
    <source>
        <dbReference type="ARBA" id="ARBA00023242"/>
    </source>
</evidence>
<dbReference type="PANTHER" id="PTHR46481">
    <property type="entry name" value="ZINC FINGER BED DOMAIN-CONTAINING PROTEIN 4"/>
    <property type="match status" value="1"/>
</dbReference>
<dbReference type="GO" id="GO:0005634">
    <property type="term" value="C:nucleus"/>
    <property type="evidence" value="ECO:0007669"/>
    <property type="project" value="UniProtKB-SubCell"/>
</dbReference>
<dbReference type="Gene3D" id="1.10.10.1070">
    <property type="entry name" value="Zinc finger, BED domain-containing"/>
    <property type="match status" value="1"/>
</dbReference>
<sequence>MKVQKQLETEQIVHNCKRAKELTTAIAHMITLDLQPFSIVDDVGFRSLLNCAEPRYDISSRSTFFRNIIPCLYEDLKKGIMTKIHTDSRK</sequence>
<evidence type="ECO:0000256" key="3">
    <source>
        <dbReference type="ARBA" id="ARBA00022771"/>
    </source>
</evidence>
<evidence type="ECO:0000313" key="7">
    <source>
        <dbReference type="Proteomes" id="UP000053105"/>
    </source>
</evidence>
<dbReference type="EMBL" id="KQ435871">
    <property type="protein sequence ID" value="KOX70242.1"/>
    <property type="molecule type" value="Genomic_DNA"/>
</dbReference>
<keyword evidence="2" id="KW-0479">Metal-binding</keyword>
<dbReference type="GO" id="GO:0008270">
    <property type="term" value="F:zinc ion binding"/>
    <property type="evidence" value="ECO:0007669"/>
    <property type="project" value="UniProtKB-KW"/>
</dbReference>